<dbReference type="PANTHER" id="PTHR10434:SF9">
    <property type="entry name" value="PHOSPHOLIPID_GLYCEROL ACYLTRANSFERASE DOMAIN-CONTAINING PROTEIN"/>
    <property type="match status" value="1"/>
</dbReference>
<evidence type="ECO:0000256" key="1">
    <source>
        <dbReference type="ARBA" id="ARBA00005189"/>
    </source>
</evidence>
<name>A0A6I4UA49_9SPHN</name>
<gene>
    <name evidence="5" type="ORF">GRI68_13290</name>
</gene>
<evidence type="ECO:0000256" key="2">
    <source>
        <dbReference type="ARBA" id="ARBA00022679"/>
    </source>
</evidence>
<evidence type="ECO:0000313" key="5">
    <source>
        <dbReference type="EMBL" id="MXP11157.1"/>
    </source>
</evidence>
<dbReference type="CDD" id="cd07988">
    <property type="entry name" value="LPLAT_ABO13168-like"/>
    <property type="match status" value="1"/>
</dbReference>
<comment type="pathway">
    <text evidence="1">Lipid metabolism.</text>
</comment>
<dbReference type="EMBL" id="WTYR01000001">
    <property type="protein sequence ID" value="MXP11157.1"/>
    <property type="molecule type" value="Genomic_DNA"/>
</dbReference>
<sequence>MTRKRSFLSRVVQRVLIALYRWKGWRLEGEKPPCDKFIILGAPHTSNWDFIFFIGAAHELGIQPSFMGKHTLFEGPQRNFMLDMGGIPVVRHKSGGYVRSVTEAFAQADEMALVIAPEGSRTSKGEWRSGFYHIALGAGVPIVPAWVNHETMRGGLGDPIMPTGDYRADLARIAAFYREKRPDCERFVVLEKTAQSLDQLDGEQTDA</sequence>
<keyword evidence="2 5" id="KW-0808">Transferase</keyword>
<dbReference type="SMART" id="SM00563">
    <property type="entry name" value="PlsC"/>
    <property type="match status" value="1"/>
</dbReference>
<dbReference type="InterPro" id="IPR002123">
    <property type="entry name" value="Plipid/glycerol_acylTrfase"/>
</dbReference>
<keyword evidence="3 5" id="KW-0012">Acyltransferase</keyword>
<dbReference type="PANTHER" id="PTHR10434">
    <property type="entry name" value="1-ACYL-SN-GLYCEROL-3-PHOSPHATE ACYLTRANSFERASE"/>
    <property type="match status" value="1"/>
</dbReference>
<proteinExistence type="predicted"/>
<dbReference type="Pfam" id="PF01553">
    <property type="entry name" value="Acyltransferase"/>
    <property type="match status" value="1"/>
</dbReference>
<dbReference type="SUPFAM" id="SSF69593">
    <property type="entry name" value="Glycerol-3-phosphate (1)-acyltransferase"/>
    <property type="match status" value="1"/>
</dbReference>
<comment type="caution">
    <text evidence="5">The sequence shown here is derived from an EMBL/GenBank/DDBJ whole genome shotgun (WGS) entry which is preliminary data.</text>
</comment>
<organism evidence="5 6">
    <name type="scientific">Alteriqipengyuania halimionae</name>
    <dbReference type="NCBI Taxonomy" id="1926630"/>
    <lineage>
        <taxon>Bacteria</taxon>
        <taxon>Pseudomonadati</taxon>
        <taxon>Pseudomonadota</taxon>
        <taxon>Alphaproteobacteria</taxon>
        <taxon>Sphingomonadales</taxon>
        <taxon>Erythrobacteraceae</taxon>
        <taxon>Alteriqipengyuania</taxon>
    </lineage>
</organism>
<dbReference type="GO" id="GO:0006654">
    <property type="term" value="P:phosphatidic acid biosynthetic process"/>
    <property type="evidence" value="ECO:0007669"/>
    <property type="project" value="TreeGrafter"/>
</dbReference>
<accession>A0A6I4UA49</accession>
<keyword evidence="6" id="KW-1185">Reference proteome</keyword>
<feature type="domain" description="Phospholipid/glycerol acyltransferase" evidence="4">
    <location>
        <begin position="38"/>
        <end position="150"/>
    </location>
</feature>
<evidence type="ECO:0000259" key="4">
    <source>
        <dbReference type="SMART" id="SM00563"/>
    </source>
</evidence>
<protein>
    <submittedName>
        <fullName evidence="5">Acyltransferase</fullName>
    </submittedName>
</protein>
<dbReference type="AlphaFoldDB" id="A0A6I4UA49"/>
<dbReference type="OrthoDB" id="9796839at2"/>
<reference evidence="5 6" key="1">
    <citation type="submission" date="2019-12" db="EMBL/GenBank/DDBJ databases">
        <title>Genomic-based taxomic classification of the family Erythrobacteraceae.</title>
        <authorList>
            <person name="Xu L."/>
        </authorList>
    </citation>
    <scope>NUCLEOTIDE SEQUENCE [LARGE SCALE GENOMIC DNA]</scope>
    <source>
        <strain evidence="5 6">LMG 29519</strain>
    </source>
</reference>
<dbReference type="GO" id="GO:0003841">
    <property type="term" value="F:1-acylglycerol-3-phosphate O-acyltransferase activity"/>
    <property type="evidence" value="ECO:0007669"/>
    <property type="project" value="TreeGrafter"/>
</dbReference>
<dbReference type="RefSeq" id="WP_160617716.1">
    <property type="nucleotide sequence ID" value="NZ_WTYR01000001.1"/>
</dbReference>
<dbReference type="Proteomes" id="UP000429229">
    <property type="component" value="Unassembled WGS sequence"/>
</dbReference>
<evidence type="ECO:0000313" key="6">
    <source>
        <dbReference type="Proteomes" id="UP000429229"/>
    </source>
</evidence>
<evidence type="ECO:0000256" key="3">
    <source>
        <dbReference type="ARBA" id="ARBA00023315"/>
    </source>
</evidence>